<dbReference type="Proteomes" id="UP000177950">
    <property type="component" value="Unassembled WGS sequence"/>
</dbReference>
<comment type="caution">
    <text evidence="1">The sequence shown here is derived from an EMBL/GenBank/DDBJ whole genome shotgun (WGS) entry which is preliminary data.</text>
</comment>
<gene>
    <name evidence="1" type="ORF">A2V58_08865</name>
</gene>
<organism evidence="1 2">
    <name type="scientific">Candidatus Muproteobacteria bacterium RBG_19FT_COMBO_61_10</name>
    <dbReference type="NCBI Taxonomy" id="1817761"/>
    <lineage>
        <taxon>Bacteria</taxon>
        <taxon>Pseudomonadati</taxon>
        <taxon>Pseudomonadota</taxon>
        <taxon>Candidatus Muproteobacteria</taxon>
    </lineage>
</organism>
<proteinExistence type="predicted"/>
<sequence>MTGRRRLALHTHGVEVVRRRIAEEAARIMANEGVGDYHSAKRKAAQRLGQEDSRHLPSNREIEKALGNYIQLFHAQDLPETLRMQLGVALETMRVLAGFDPRLAGALLQGIATTFSEVQIHIFPDEPEQAALLLQEHGIPYEETSRRLRFGGARQEIAPVFRFLAGDTPVEIIVLPLPAAREAPLSPVDARPMKRANLKEVERLLKNMAHPHPASQTSG</sequence>
<reference evidence="1 2" key="1">
    <citation type="journal article" date="2016" name="Nat. Commun.">
        <title>Thousands of microbial genomes shed light on interconnected biogeochemical processes in an aquifer system.</title>
        <authorList>
            <person name="Anantharaman K."/>
            <person name="Brown C.T."/>
            <person name="Hug L.A."/>
            <person name="Sharon I."/>
            <person name="Castelle C.J."/>
            <person name="Probst A.J."/>
            <person name="Thomas B.C."/>
            <person name="Singh A."/>
            <person name="Wilkins M.J."/>
            <person name="Karaoz U."/>
            <person name="Brodie E.L."/>
            <person name="Williams K.H."/>
            <person name="Hubbard S.S."/>
            <person name="Banfield J.F."/>
        </authorList>
    </citation>
    <scope>NUCLEOTIDE SEQUENCE [LARGE SCALE GENOMIC DNA]</scope>
</reference>
<evidence type="ECO:0000313" key="1">
    <source>
        <dbReference type="EMBL" id="OGI55869.1"/>
    </source>
</evidence>
<protein>
    <submittedName>
        <fullName evidence="1">Uncharacterized protein</fullName>
    </submittedName>
</protein>
<name>A0A1F6UET8_9PROT</name>
<dbReference type="AlphaFoldDB" id="A0A1F6UET8"/>
<evidence type="ECO:0000313" key="2">
    <source>
        <dbReference type="Proteomes" id="UP000177950"/>
    </source>
</evidence>
<dbReference type="EMBL" id="MFSV01000203">
    <property type="protein sequence ID" value="OGI55869.1"/>
    <property type="molecule type" value="Genomic_DNA"/>
</dbReference>
<accession>A0A1F6UET8</accession>